<sequence length="122" mass="13703">MWVLIICLIALVVILLSQWLQKWLNPKCNGRLSVQVVPLLLSFQTFQTHRLVYNVFKIELIIEVEKLCNCSNSLWERTIDGVGVLVGHRRQFQCDVGGEPQGAAATGGWGWGWLLKVGEAKG</sequence>
<dbReference type="EMBL" id="QGNW01000207">
    <property type="protein sequence ID" value="RVW85179.1"/>
    <property type="molecule type" value="Genomic_DNA"/>
</dbReference>
<dbReference type="AlphaFoldDB" id="A0A438HL96"/>
<organism evidence="2 3">
    <name type="scientific">Vitis vinifera</name>
    <name type="common">Grape</name>
    <dbReference type="NCBI Taxonomy" id="29760"/>
    <lineage>
        <taxon>Eukaryota</taxon>
        <taxon>Viridiplantae</taxon>
        <taxon>Streptophyta</taxon>
        <taxon>Embryophyta</taxon>
        <taxon>Tracheophyta</taxon>
        <taxon>Spermatophyta</taxon>
        <taxon>Magnoliopsida</taxon>
        <taxon>eudicotyledons</taxon>
        <taxon>Gunneridae</taxon>
        <taxon>Pentapetalae</taxon>
        <taxon>rosids</taxon>
        <taxon>Vitales</taxon>
        <taxon>Vitaceae</taxon>
        <taxon>Viteae</taxon>
        <taxon>Vitis</taxon>
    </lineage>
</organism>
<protein>
    <submittedName>
        <fullName evidence="2">Uncharacterized protein</fullName>
    </submittedName>
</protein>
<reference evidence="2 3" key="1">
    <citation type="journal article" date="2018" name="PLoS Genet.">
        <title>Population sequencing reveals clonal diversity and ancestral inbreeding in the grapevine cultivar Chardonnay.</title>
        <authorList>
            <person name="Roach M.J."/>
            <person name="Johnson D.L."/>
            <person name="Bohlmann J."/>
            <person name="van Vuuren H.J."/>
            <person name="Jones S.J."/>
            <person name="Pretorius I.S."/>
            <person name="Schmidt S.A."/>
            <person name="Borneman A.R."/>
        </authorList>
    </citation>
    <scope>NUCLEOTIDE SEQUENCE [LARGE SCALE GENOMIC DNA]</scope>
    <source>
        <strain evidence="3">cv. Chardonnay</strain>
        <tissue evidence="2">Leaf</tissue>
    </source>
</reference>
<gene>
    <name evidence="2" type="ORF">CK203_032862</name>
</gene>
<keyword evidence="1" id="KW-0732">Signal</keyword>
<feature type="chain" id="PRO_5019314093" evidence="1">
    <location>
        <begin position="18"/>
        <end position="122"/>
    </location>
</feature>
<feature type="signal peptide" evidence="1">
    <location>
        <begin position="1"/>
        <end position="17"/>
    </location>
</feature>
<name>A0A438HL96_VITVI</name>
<proteinExistence type="predicted"/>
<dbReference type="Proteomes" id="UP000288805">
    <property type="component" value="Unassembled WGS sequence"/>
</dbReference>
<evidence type="ECO:0000313" key="3">
    <source>
        <dbReference type="Proteomes" id="UP000288805"/>
    </source>
</evidence>
<evidence type="ECO:0000256" key="1">
    <source>
        <dbReference type="SAM" id="SignalP"/>
    </source>
</evidence>
<comment type="caution">
    <text evidence="2">The sequence shown here is derived from an EMBL/GenBank/DDBJ whole genome shotgun (WGS) entry which is preliminary data.</text>
</comment>
<accession>A0A438HL96</accession>
<evidence type="ECO:0000313" key="2">
    <source>
        <dbReference type="EMBL" id="RVW85179.1"/>
    </source>
</evidence>